<reference evidence="1 2" key="1">
    <citation type="submission" date="2015-06" db="EMBL/GenBank/DDBJ databases">
        <title>Genome sequencing of Cronobacter sp. strain DJ34 isolated from petroleum contaminated sludge of Duliajan Oil Fields, Assam, India.</title>
        <authorList>
            <person name="Pal S."/>
            <person name="Banerjee T.D."/>
            <person name="Roy A."/>
            <person name="Sar P."/>
            <person name="Kazy S.K."/>
        </authorList>
    </citation>
    <scope>NUCLEOTIDE SEQUENCE [LARGE SCALE GENOMIC DNA]</scope>
    <source>
        <strain evidence="1 2">DJ34</strain>
    </source>
</reference>
<dbReference type="Proteomes" id="UP000037315">
    <property type="component" value="Unassembled WGS sequence"/>
</dbReference>
<name>A0A0J8VN03_9ENTR</name>
<protein>
    <submittedName>
        <fullName evidence="1">Uncharacterized protein</fullName>
    </submittedName>
</protein>
<dbReference type="RefSeq" id="WP_048888261.1">
    <property type="nucleotide sequence ID" value="NZ_LFEJ01000018.1"/>
</dbReference>
<keyword evidence="2" id="KW-1185">Reference proteome</keyword>
<organism evidence="1 2">
    <name type="scientific">Franconibacter pulveris</name>
    <dbReference type="NCBI Taxonomy" id="435910"/>
    <lineage>
        <taxon>Bacteria</taxon>
        <taxon>Pseudomonadati</taxon>
        <taxon>Pseudomonadota</taxon>
        <taxon>Gammaproteobacteria</taxon>
        <taxon>Enterobacterales</taxon>
        <taxon>Enterobacteriaceae</taxon>
        <taxon>Franconibacter</taxon>
    </lineage>
</organism>
<sequence>MSNEQRIESFESRIQQLEGVAKHLQVRSELTMYIISAIIGAGGLKREGVLELIRDAKFNAPDVNPAIIAKEKEIVSTLVNKVKIS</sequence>
<gene>
    <name evidence="1" type="ORF">ACH50_14425</name>
</gene>
<evidence type="ECO:0000313" key="1">
    <source>
        <dbReference type="EMBL" id="KMV33900.1"/>
    </source>
</evidence>
<accession>A0A0J8VN03</accession>
<comment type="caution">
    <text evidence="1">The sequence shown here is derived from an EMBL/GenBank/DDBJ whole genome shotgun (WGS) entry which is preliminary data.</text>
</comment>
<dbReference type="OrthoDB" id="9943491at2"/>
<dbReference type="AlphaFoldDB" id="A0A0J8VN03"/>
<dbReference type="PATRIC" id="fig|1656095.3.peg.787"/>
<proteinExistence type="predicted"/>
<evidence type="ECO:0000313" key="2">
    <source>
        <dbReference type="Proteomes" id="UP000037315"/>
    </source>
</evidence>
<dbReference type="EMBL" id="LFEJ01000018">
    <property type="protein sequence ID" value="KMV33900.1"/>
    <property type="molecule type" value="Genomic_DNA"/>
</dbReference>